<keyword evidence="8" id="KW-1185">Reference proteome</keyword>
<dbReference type="InterPro" id="IPR000172">
    <property type="entry name" value="GMC_OxRdtase_N"/>
</dbReference>
<comment type="similarity">
    <text evidence="2">Belongs to the GMC oxidoreductase family.</text>
</comment>
<dbReference type="EMBL" id="JOKH01000005">
    <property type="protein sequence ID" value="KEQ16519.1"/>
    <property type="molecule type" value="Genomic_DNA"/>
</dbReference>
<evidence type="ECO:0000256" key="2">
    <source>
        <dbReference type="ARBA" id="ARBA00010790"/>
    </source>
</evidence>
<dbReference type="SUPFAM" id="SSF51905">
    <property type="entry name" value="FAD/NAD(P)-binding domain"/>
    <property type="match status" value="1"/>
</dbReference>
<name>A0A081NDJ6_9GAMM</name>
<dbReference type="GO" id="GO:0016614">
    <property type="term" value="F:oxidoreductase activity, acting on CH-OH group of donors"/>
    <property type="evidence" value="ECO:0007669"/>
    <property type="project" value="InterPro"/>
</dbReference>
<accession>A0A081NDJ6</accession>
<proteinExistence type="inferred from homology"/>
<feature type="domain" description="4Fe-4S ferredoxin-type" evidence="6">
    <location>
        <begin position="184"/>
        <end position="213"/>
    </location>
</feature>
<comment type="cofactor">
    <cofactor evidence="1">
        <name>FAD</name>
        <dbReference type="ChEBI" id="CHEBI:57692"/>
    </cofactor>
</comment>
<evidence type="ECO:0000256" key="3">
    <source>
        <dbReference type="ARBA" id="ARBA00022630"/>
    </source>
</evidence>
<dbReference type="Gene3D" id="3.50.50.60">
    <property type="entry name" value="FAD/NAD(P)-binding domain"/>
    <property type="match status" value="2"/>
</dbReference>
<organism evidence="7 8">
    <name type="scientific">Endozoicomonas numazuensis</name>
    <dbReference type="NCBI Taxonomy" id="1137799"/>
    <lineage>
        <taxon>Bacteria</taxon>
        <taxon>Pseudomonadati</taxon>
        <taxon>Pseudomonadota</taxon>
        <taxon>Gammaproteobacteria</taxon>
        <taxon>Oceanospirillales</taxon>
        <taxon>Endozoicomonadaceae</taxon>
        <taxon>Endozoicomonas</taxon>
    </lineage>
</organism>
<dbReference type="InterPro" id="IPR051473">
    <property type="entry name" value="P2Ox-like"/>
</dbReference>
<evidence type="ECO:0000259" key="6">
    <source>
        <dbReference type="PROSITE" id="PS51379"/>
    </source>
</evidence>
<dbReference type="PROSITE" id="PS51379">
    <property type="entry name" value="4FE4S_FER_2"/>
    <property type="match status" value="1"/>
</dbReference>
<dbReference type="AlphaFoldDB" id="A0A081NDJ6"/>
<dbReference type="OrthoDB" id="9787779at2"/>
<dbReference type="STRING" id="1137799.GZ78_21970"/>
<dbReference type="PANTHER" id="PTHR42784">
    <property type="entry name" value="PYRANOSE 2-OXIDASE"/>
    <property type="match status" value="1"/>
</dbReference>
<dbReference type="RefSeq" id="WP_034840132.1">
    <property type="nucleotide sequence ID" value="NZ_JOKH01000005.1"/>
</dbReference>
<dbReference type="InterPro" id="IPR007867">
    <property type="entry name" value="GMC_OxRtase_C"/>
</dbReference>
<gene>
    <name evidence="7" type="ORF">GZ78_21970</name>
</gene>
<keyword evidence="5" id="KW-0560">Oxidoreductase</keyword>
<comment type="caution">
    <text evidence="7">The sequence shown here is derived from an EMBL/GenBank/DDBJ whole genome shotgun (WGS) entry which is preliminary data.</text>
</comment>
<evidence type="ECO:0000313" key="7">
    <source>
        <dbReference type="EMBL" id="KEQ16519.1"/>
    </source>
</evidence>
<evidence type="ECO:0000256" key="4">
    <source>
        <dbReference type="ARBA" id="ARBA00022827"/>
    </source>
</evidence>
<evidence type="ECO:0000256" key="1">
    <source>
        <dbReference type="ARBA" id="ARBA00001974"/>
    </source>
</evidence>
<dbReference type="Proteomes" id="UP000028073">
    <property type="component" value="Unassembled WGS sequence"/>
</dbReference>
<dbReference type="InterPro" id="IPR017896">
    <property type="entry name" value="4Fe4S_Fe-S-bd"/>
</dbReference>
<evidence type="ECO:0000313" key="8">
    <source>
        <dbReference type="Proteomes" id="UP000028073"/>
    </source>
</evidence>
<dbReference type="eggNOG" id="COG2303">
    <property type="taxonomic scope" value="Bacteria"/>
</dbReference>
<evidence type="ECO:0000256" key="5">
    <source>
        <dbReference type="ARBA" id="ARBA00023002"/>
    </source>
</evidence>
<dbReference type="PANTHER" id="PTHR42784:SF1">
    <property type="entry name" value="PYRANOSE 2-OXIDASE"/>
    <property type="match status" value="1"/>
</dbReference>
<keyword evidence="4" id="KW-0274">FAD</keyword>
<dbReference type="Pfam" id="PF00732">
    <property type="entry name" value="GMC_oxred_N"/>
    <property type="match status" value="1"/>
</dbReference>
<protein>
    <recommendedName>
        <fullName evidence="6">4Fe-4S ferredoxin-type domain-containing protein</fullName>
    </recommendedName>
</protein>
<sequence length="530" mass="57641">MAETDVIIIGAGVVGAVLATELAKRCSVTVLEAGPDERNFSTPIDNYIKGKTPWPEAPPVQGPSKDYLELSGNYPFKTDYLRRVGGTTLVWSGLAIRMLPEDFKIASLYGKGVDWPIDYDELEKWYCKAEKALGVAGDNNDNLGSFRSANYPFPPLHLPPADHWLKEQLEFREYNGQLFHLTNNPQTHNPEICEGSNSCSPVCPTGAKYTALTHIASAEKAGAKIQAKSVVYNINTDSANNVSSVDYLDWNKQSHNLSAKVVILTAHAIESAKILLLSSSPTNPNGLANSSNIVGHNLMDHSTAHAGGFTPEPVYPFRGPNTSAGVDIFRGGEERTKRAAFRVTSSNHGWLSSKDMQAMLVEGFKSNQNPADVRQECANRFNSQISFSGLVEQLPDINNRVSLGQGRDAMGLPRPAIHYDLGDYERKGQNALLDCQKWMVTASGSTLAHSSTSPDLQNHVAGTCRMGHDPATSVVNSDLRSHDHENLFIVGTSVFPTLGSSNPTLTATALSLRLADFIQQNHLPTLEAEN</sequence>
<dbReference type="GO" id="GO:0050660">
    <property type="term" value="F:flavin adenine dinucleotide binding"/>
    <property type="evidence" value="ECO:0007669"/>
    <property type="project" value="InterPro"/>
</dbReference>
<reference evidence="7 8" key="1">
    <citation type="submission" date="2014-06" db="EMBL/GenBank/DDBJ databases">
        <title>Whole Genome Sequences of Three Symbiotic Endozoicomonas Bacteria.</title>
        <authorList>
            <person name="Neave M.J."/>
            <person name="Apprill A."/>
            <person name="Voolstra C.R."/>
        </authorList>
    </citation>
    <scope>NUCLEOTIDE SEQUENCE [LARGE SCALE GENOMIC DNA]</scope>
    <source>
        <strain evidence="7 8">DSM 25634</strain>
    </source>
</reference>
<keyword evidence="3" id="KW-0285">Flavoprotein</keyword>
<dbReference type="InterPro" id="IPR036188">
    <property type="entry name" value="FAD/NAD-bd_sf"/>
</dbReference>
<dbReference type="Pfam" id="PF05199">
    <property type="entry name" value="GMC_oxred_C"/>
    <property type="match status" value="1"/>
</dbReference>